<protein>
    <submittedName>
        <fullName evidence="1">Uncharacterized protein</fullName>
    </submittedName>
</protein>
<dbReference type="EMBL" id="RCHU01001018">
    <property type="protein sequence ID" value="TKR84153.1"/>
    <property type="molecule type" value="Genomic_DNA"/>
</dbReference>
<reference evidence="1" key="1">
    <citation type="submission" date="2018-10" db="EMBL/GenBank/DDBJ databases">
        <title>Population genomic analysis revealed the cold adaptation of white poplar.</title>
        <authorList>
            <person name="Liu Y.-J."/>
        </authorList>
    </citation>
    <scope>NUCLEOTIDE SEQUENCE [LARGE SCALE GENOMIC DNA]</scope>
    <source>
        <strain evidence="1">PAL-ZL1</strain>
    </source>
</reference>
<evidence type="ECO:0000313" key="1">
    <source>
        <dbReference type="EMBL" id="TKR84153.1"/>
    </source>
</evidence>
<comment type="caution">
    <text evidence="1">The sequence shown here is derived from an EMBL/GenBank/DDBJ whole genome shotgun (WGS) entry which is preliminary data.</text>
</comment>
<accession>A0A4U5NNA0</accession>
<name>A0A4U5NNA0_POPAL</name>
<organism evidence="1">
    <name type="scientific">Populus alba</name>
    <name type="common">White poplar</name>
    <dbReference type="NCBI Taxonomy" id="43335"/>
    <lineage>
        <taxon>Eukaryota</taxon>
        <taxon>Viridiplantae</taxon>
        <taxon>Streptophyta</taxon>
        <taxon>Embryophyta</taxon>
        <taxon>Tracheophyta</taxon>
        <taxon>Spermatophyta</taxon>
        <taxon>Magnoliopsida</taxon>
        <taxon>eudicotyledons</taxon>
        <taxon>Gunneridae</taxon>
        <taxon>Pentapetalae</taxon>
        <taxon>rosids</taxon>
        <taxon>fabids</taxon>
        <taxon>Malpighiales</taxon>
        <taxon>Salicaceae</taxon>
        <taxon>Saliceae</taxon>
        <taxon>Populus</taxon>
    </lineage>
</organism>
<gene>
    <name evidence="1" type="ORF">D5086_0000261860</name>
</gene>
<sequence length="108" mass="12153">MASQTGLAIIKFGLVDEVTDDLSIRKPPRARACLLAQDSKLLLIIIILKVKVSALIQFPLVMRVMVKFFNHKYVSCYGRCWGNVSLYDLRSVEVTICVDNRARSFCSA</sequence>
<proteinExistence type="predicted"/>
<dbReference type="AlphaFoldDB" id="A0A4U5NNA0"/>